<feature type="region of interest" description="Disordered" evidence="1">
    <location>
        <begin position="668"/>
        <end position="734"/>
    </location>
</feature>
<dbReference type="GO" id="GO:0005737">
    <property type="term" value="C:cytoplasm"/>
    <property type="evidence" value="ECO:0007669"/>
    <property type="project" value="TreeGrafter"/>
</dbReference>
<dbReference type="SMART" id="SM00450">
    <property type="entry name" value="RHOD"/>
    <property type="match status" value="1"/>
</dbReference>
<gene>
    <name evidence="5" type="ORF">BBI17_007465</name>
    <name evidence="6" type="ORF">BBO99_00007544</name>
    <name evidence="3" type="ORF">JM16_007328</name>
    <name evidence="4" type="ORF">JM18_007022</name>
</gene>
<evidence type="ECO:0000313" key="4">
    <source>
        <dbReference type="EMBL" id="KAG2520500.1"/>
    </source>
</evidence>
<feature type="compositionally biased region" description="Polar residues" evidence="1">
    <location>
        <begin position="701"/>
        <end position="724"/>
    </location>
</feature>
<comment type="caution">
    <text evidence="5">The sequence shown here is derived from an EMBL/GenBank/DDBJ whole genome shotgun (WGS) entry which is preliminary data.</text>
</comment>
<dbReference type="Proteomes" id="UP000285624">
    <property type="component" value="Unassembled WGS sequence"/>
</dbReference>
<feature type="compositionally biased region" description="Low complexity" evidence="1">
    <location>
        <begin position="179"/>
        <end position="196"/>
    </location>
</feature>
<evidence type="ECO:0000256" key="1">
    <source>
        <dbReference type="SAM" id="MobiDB-lite"/>
    </source>
</evidence>
<feature type="compositionally biased region" description="Low complexity" evidence="1">
    <location>
        <begin position="326"/>
        <end position="343"/>
    </location>
</feature>
<dbReference type="AlphaFoldDB" id="A0A3R7J7P6"/>
<dbReference type="PROSITE" id="PS50206">
    <property type="entry name" value="RHODANESE_3"/>
    <property type="match status" value="1"/>
</dbReference>
<evidence type="ECO:0000313" key="8">
    <source>
        <dbReference type="Proteomes" id="UP000285883"/>
    </source>
</evidence>
<keyword evidence="7" id="KW-1185">Reference proteome</keyword>
<dbReference type="Proteomes" id="UP000285883">
    <property type="component" value="Unassembled WGS sequence"/>
</dbReference>
<organism evidence="5 8">
    <name type="scientific">Phytophthora kernoviae</name>
    <dbReference type="NCBI Taxonomy" id="325452"/>
    <lineage>
        <taxon>Eukaryota</taxon>
        <taxon>Sar</taxon>
        <taxon>Stramenopiles</taxon>
        <taxon>Oomycota</taxon>
        <taxon>Peronosporomycetes</taxon>
        <taxon>Peronosporales</taxon>
        <taxon>Peronosporaceae</taxon>
        <taxon>Phytophthora</taxon>
    </lineage>
</organism>
<evidence type="ECO:0000313" key="7">
    <source>
        <dbReference type="Proteomes" id="UP000285624"/>
    </source>
</evidence>
<feature type="region of interest" description="Disordered" evidence="1">
    <location>
        <begin position="534"/>
        <end position="561"/>
    </location>
</feature>
<dbReference type="Proteomes" id="UP000785171">
    <property type="component" value="Unassembled WGS sequence"/>
</dbReference>
<dbReference type="Gene3D" id="3.40.250.10">
    <property type="entry name" value="Rhodanese-like domain"/>
    <property type="match status" value="1"/>
</dbReference>
<dbReference type="GO" id="GO:0004725">
    <property type="term" value="F:protein tyrosine phosphatase activity"/>
    <property type="evidence" value="ECO:0007669"/>
    <property type="project" value="TreeGrafter"/>
</dbReference>
<dbReference type="PANTHER" id="PTHR10828">
    <property type="entry name" value="M-PHASE INDUCER PHOSPHATASE DUAL SPECIFICITY PHOSPHATASE CDC25"/>
    <property type="match status" value="1"/>
</dbReference>
<feature type="region of interest" description="Disordered" evidence="1">
    <location>
        <begin position="631"/>
        <end position="656"/>
    </location>
</feature>
<feature type="region of interest" description="Disordered" evidence="1">
    <location>
        <begin position="242"/>
        <end position="343"/>
    </location>
</feature>
<dbReference type="InterPro" id="IPR001763">
    <property type="entry name" value="Rhodanese-like_dom"/>
</dbReference>
<reference evidence="3" key="3">
    <citation type="submission" date="2020-06" db="EMBL/GenBank/DDBJ databases">
        <authorList>
            <person name="Studholme D.J."/>
        </authorList>
    </citation>
    <scope>NUCLEOTIDE SEQUENCE</scope>
    <source>
        <strain evidence="3">NZFS 2646</strain>
        <strain evidence="4">NZFS 3630</strain>
    </source>
</reference>
<dbReference type="EMBL" id="MBDN02000316">
    <property type="protein sequence ID" value="RLN76460.1"/>
    <property type="molecule type" value="Genomic_DNA"/>
</dbReference>
<feature type="compositionally biased region" description="Low complexity" evidence="1">
    <location>
        <begin position="270"/>
        <end position="301"/>
    </location>
</feature>
<dbReference type="InterPro" id="IPR036873">
    <property type="entry name" value="Rhodanese-like_dom_sf"/>
</dbReference>
<feature type="compositionally biased region" description="Low complexity" evidence="1">
    <location>
        <begin position="537"/>
        <end position="553"/>
    </location>
</feature>
<dbReference type="Pfam" id="PF00581">
    <property type="entry name" value="Rhodanese"/>
    <property type="match status" value="1"/>
</dbReference>
<dbReference type="PANTHER" id="PTHR10828:SF38">
    <property type="entry name" value="ARSENICAL-RESISTANCE PROTEIN 2-RELATED"/>
    <property type="match status" value="1"/>
</dbReference>
<evidence type="ECO:0000313" key="3">
    <source>
        <dbReference type="EMBL" id="KAG2518292.1"/>
    </source>
</evidence>
<dbReference type="Proteomes" id="UP000792063">
    <property type="component" value="Unassembled WGS sequence"/>
</dbReference>
<dbReference type="EMBL" id="JPWU03000288">
    <property type="protein sequence ID" value="KAG2520500.1"/>
    <property type="molecule type" value="Genomic_DNA"/>
</dbReference>
<dbReference type="STRING" id="325452.A0A3R7J7P6"/>
<dbReference type="SUPFAM" id="SSF52821">
    <property type="entry name" value="Rhodanese/Cell cycle control phosphatase"/>
    <property type="match status" value="1"/>
</dbReference>
<dbReference type="EMBL" id="JPWV03000304">
    <property type="protein sequence ID" value="KAG2518292.1"/>
    <property type="molecule type" value="Genomic_DNA"/>
</dbReference>
<feature type="compositionally biased region" description="Low complexity" evidence="1">
    <location>
        <begin position="249"/>
        <end position="262"/>
    </location>
</feature>
<sequence length="734" mass="78061">MPTPEELLAVERISAEDLASILRANADETVVVDVRDEDYELKGHIVNAEHLPKGNFTEDADVDALIAKFGNKSDVVFHCGRSNTRGPTCALRFMERAETLGAKAHVRVLGGGFAAFAEKFADATDLVTPPVLLHEDDKKEYLAYGHLSLSAILTLQFTSNQQPPNFREPSLSSEHSMGKGKNAAKNAKPNADANANAPVKATPAKVATPAKAAGGKTAAVPDATKASASAAVATAATTVTAQMGGKNGKNGTNAKAAATTTAPSDDISSVGKNAKKGANVKASAANDSTATKAQATSTKANKNAKEPTNDKAAANTKAIKNDQGMTNAQTTKNNKAATNAKTPIKNDKAAANTNADTNYKASELSDVTVANVQRARQLRKSDPERYSKFRNFFTATDTEAARQIASQIHVKREQVNKWVRSCVAPKVFTCIEECQESQQDLMALVAVSAALTKYGEQELARRDSLGEMDYLVGSRFGTSGLKSKTLIALQMGEQSTVDVNFVLRLVLGLAPEKRDACQQLRDMLNLGANSRLTLALPSKNSKPSSTPNKTNSKNNDKTDKAGRDRLLQIAKHAQSDRFQEAMQQVGGQQLYDAIRTLVKEADASTWDAAKDKPALQGKNMGTRVENVKNAMGAKQKKETQRNKQQPAKKANQQKRHLPVEIEKSWVQVPPPAPVNMKNSTPGKGASAVKDKMVGGVGPAGSVQSRPTAIVNSTSSIDTHATTGGRSIGSRGVAL</sequence>
<protein>
    <recommendedName>
        <fullName evidence="2">Rhodanese domain-containing protein</fullName>
    </recommendedName>
</protein>
<name>A0A3R7J7P6_9STRA</name>
<reference evidence="7 8" key="2">
    <citation type="submission" date="2018-07" db="EMBL/GenBank/DDBJ databases">
        <title>Genome sequencing of oomycete isolates from Chile give support for New Zealand origin for Phytophthora kernoviae and make available the first Nothophytophthora sp. genome.</title>
        <authorList>
            <person name="Studholme D.J."/>
            <person name="Sanfuentes E."/>
            <person name="Panda P."/>
            <person name="Hill R."/>
            <person name="Sambles C."/>
            <person name="Grant M."/>
            <person name="Williams N.M."/>
            <person name="Mcdougal R.L."/>
        </authorList>
    </citation>
    <scope>NUCLEOTIDE SEQUENCE [LARGE SCALE GENOMIC DNA]</scope>
    <source>
        <strain evidence="5">Chile2</strain>
        <strain evidence="6">Chile4</strain>
    </source>
</reference>
<evidence type="ECO:0000313" key="5">
    <source>
        <dbReference type="EMBL" id="RLN14689.1"/>
    </source>
</evidence>
<feature type="domain" description="Rhodanese" evidence="2">
    <location>
        <begin position="25"/>
        <end position="125"/>
    </location>
</feature>
<feature type="compositionally biased region" description="Polar residues" evidence="1">
    <location>
        <begin position="160"/>
        <end position="175"/>
    </location>
</feature>
<dbReference type="EMBL" id="MAYM02001561">
    <property type="protein sequence ID" value="RLN14689.1"/>
    <property type="molecule type" value="Genomic_DNA"/>
</dbReference>
<feature type="region of interest" description="Disordered" evidence="1">
    <location>
        <begin position="160"/>
        <end position="196"/>
    </location>
</feature>
<dbReference type="GO" id="GO:0005634">
    <property type="term" value="C:nucleus"/>
    <property type="evidence" value="ECO:0007669"/>
    <property type="project" value="TreeGrafter"/>
</dbReference>
<proteinExistence type="predicted"/>
<evidence type="ECO:0000259" key="2">
    <source>
        <dbReference type="PROSITE" id="PS50206"/>
    </source>
</evidence>
<accession>A0A3R7J7P6</accession>
<evidence type="ECO:0000313" key="6">
    <source>
        <dbReference type="EMBL" id="RLN76460.1"/>
    </source>
</evidence>
<reference evidence="3" key="1">
    <citation type="journal article" date="2015" name="Genom Data">
        <title>Genome sequences of six Phytophthora species associated with forests in New Zealand.</title>
        <authorList>
            <person name="Studholme D.J."/>
            <person name="McDougal R.L."/>
            <person name="Sambles C."/>
            <person name="Hansen E."/>
            <person name="Hardy G."/>
            <person name="Grant M."/>
            <person name="Ganley R.J."/>
            <person name="Williams N.M."/>
        </authorList>
    </citation>
    <scope>NUCLEOTIDE SEQUENCE</scope>
    <source>
        <strain evidence="3">NZFS 2646</strain>
        <strain evidence="4">NZFS 3630</strain>
    </source>
</reference>